<dbReference type="Proteomes" id="UP000294683">
    <property type="component" value="Unassembled WGS sequence"/>
</dbReference>
<evidence type="ECO:0000313" key="5">
    <source>
        <dbReference type="Proteomes" id="UP000294683"/>
    </source>
</evidence>
<dbReference type="Proteomes" id="UP000255113">
    <property type="component" value="Unassembled WGS sequence"/>
</dbReference>
<protein>
    <submittedName>
        <fullName evidence="3">Glycosyltransferase involved in cell wall biosynthesis</fullName>
    </submittedName>
    <submittedName>
        <fullName evidence="2">N-glycosyltransferase</fullName>
    </submittedName>
</protein>
<feature type="domain" description="Glycosyltransferase 2-like" evidence="1">
    <location>
        <begin position="13"/>
        <end position="143"/>
    </location>
</feature>
<reference evidence="2 4" key="1">
    <citation type="submission" date="2018-06" db="EMBL/GenBank/DDBJ databases">
        <authorList>
            <consortium name="Pathogen Informatics"/>
            <person name="Doyle S."/>
        </authorList>
    </citation>
    <scope>NUCLEOTIDE SEQUENCE [LARGE SCALE GENOMIC DNA]</scope>
    <source>
        <strain evidence="2 4">NCTC11188</strain>
    </source>
</reference>
<evidence type="ECO:0000259" key="1">
    <source>
        <dbReference type="Pfam" id="PF00535"/>
    </source>
</evidence>
<dbReference type="GO" id="GO:0006487">
    <property type="term" value="P:protein N-linked glycosylation"/>
    <property type="evidence" value="ECO:0007669"/>
    <property type="project" value="TreeGrafter"/>
</dbReference>
<name>A0A379B0E0_AVIGA</name>
<sequence>MHNQPINQQVIALIPHYNHSNTVGAVAHQLRQLNLPVLIIDDGSTAEHKVALHELAQQDGIQVHFCPQNGGKGAAMKVGFRLAWEQGFAYAVQVDADGQHQLSDVAIFLQKSAENPTALICGRPIYGDDAPKSRLYGRKITDFWNAIHTHSRDILDGMCGFRLYPVVAMMDLLKQEKIGDRMDFDIEIIVKAHWYQIPMVWVDTPVRYDKNGTSHFRAFADNWKISKMHTKLFWQMVWRMIRGKPL</sequence>
<dbReference type="EMBL" id="UGSQ01000003">
    <property type="protein sequence ID" value="SUB28221.1"/>
    <property type="molecule type" value="Genomic_DNA"/>
</dbReference>
<dbReference type="InterPro" id="IPR001173">
    <property type="entry name" value="Glyco_trans_2-like"/>
</dbReference>
<proteinExistence type="predicted"/>
<dbReference type="PANTHER" id="PTHR10859:SF91">
    <property type="entry name" value="DOLICHYL-PHOSPHATE BETA-GLUCOSYLTRANSFERASE"/>
    <property type="match status" value="1"/>
</dbReference>
<evidence type="ECO:0000313" key="4">
    <source>
        <dbReference type="Proteomes" id="UP000255113"/>
    </source>
</evidence>
<dbReference type="Pfam" id="PF00535">
    <property type="entry name" value="Glycos_transf_2"/>
    <property type="match status" value="1"/>
</dbReference>
<dbReference type="PANTHER" id="PTHR10859">
    <property type="entry name" value="GLYCOSYL TRANSFERASE"/>
    <property type="match status" value="1"/>
</dbReference>
<dbReference type="Gene3D" id="3.90.550.10">
    <property type="entry name" value="Spore Coat Polysaccharide Biosynthesis Protein SpsA, Chain A"/>
    <property type="match status" value="1"/>
</dbReference>
<dbReference type="RefSeq" id="WP_103853663.1">
    <property type="nucleotide sequence ID" value="NZ_PQVJ01000015.1"/>
</dbReference>
<dbReference type="SUPFAM" id="SSF53448">
    <property type="entry name" value="Nucleotide-diphospho-sugar transferases"/>
    <property type="match status" value="1"/>
</dbReference>
<keyword evidence="5" id="KW-1185">Reference proteome</keyword>
<dbReference type="CDD" id="cd04179">
    <property type="entry name" value="DPM_DPG-synthase_like"/>
    <property type="match status" value="1"/>
</dbReference>
<keyword evidence="2" id="KW-0808">Transferase</keyword>
<organism evidence="2 4">
    <name type="scientific">Avibacterium gallinarum</name>
    <name type="common">Pasteurella gallinarum</name>
    <dbReference type="NCBI Taxonomy" id="755"/>
    <lineage>
        <taxon>Bacteria</taxon>
        <taxon>Pseudomonadati</taxon>
        <taxon>Pseudomonadota</taxon>
        <taxon>Gammaproteobacteria</taxon>
        <taxon>Pasteurellales</taxon>
        <taxon>Pasteurellaceae</taxon>
        <taxon>Avibacterium</taxon>
    </lineage>
</organism>
<evidence type="ECO:0000313" key="3">
    <source>
        <dbReference type="EMBL" id="TDP29253.1"/>
    </source>
</evidence>
<gene>
    <name evidence="3" type="ORF">EV689_103172</name>
    <name evidence="2" type="ORF">NCTC11188_02125</name>
</gene>
<dbReference type="AlphaFoldDB" id="A0A379B0E0"/>
<reference evidence="3 5" key="2">
    <citation type="submission" date="2019-03" db="EMBL/GenBank/DDBJ databases">
        <title>Genomic Encyclopedia of Type Strains, Phase IV (KMG-IV): sequencing the most valuable type-strain genomes for metagenomic binning, comparative biology and taxonomic classification.</title>
        <authorList>
            <person name="Goeker M."/>
        </authorList>
    </citation>
    <scope>NUCLEOTIDE SEQUENCE [LARGE SCALE GENOMIC DNA]</scope>
    <source>
        <strain evidence="3 5">DSM 17481</strain>
    </source>
</reference>
<evidence type="ECO:0000313" key="2">
    <source>
        <dbReference type="EMBL" id="SUB28221.1"/>
    </source>
</evidence>
<dbReference type="GO" id="GO:0016740">
    <property type="term" value="F:transferase activity"/>
    <property type="evidence" value="ECO:0007669"/>
    <property type="project" value="UniProtKB-KW"/>
</dbReference>
<accession>A0A379B0E0</accession>
<dbReference type="InterPro" id="IPR029044">
    <property type="entry name" value="Nucleotide-diphossugar_trans"/>
</dbReference>
<dbReference type="EMBL" id="SNXJ01000003">
    <property type="protein sequence ID" value="TDP29253.1"/>
    <property type="molecule type" value="Genomic_DNA"/>
</dbReference>